<name>A0A173U8U3_ANAHA</name>
<dbReference type="EMBL" id="CYXT01000023">
    <property type="protein sequence ID" value="CUN11179.1"/>
    <property type="molecule type" value="Genomic_DNA"/>
</dbReference>
<gene>
    <name evidence="2" type="ORF">ERS852425_02696</name>
</gene>
<dbReference type="Proteomes" id="UP000095598">
    <property type="component" value="Unassembled WGS sequence"/>
</dbReference>
<feature type="transmembrane region" description="Helical" evidence="1">
    <location>
        <begin position="20"/>
        <end position="38"/>
    </location>
</feature>
<keyword evidence="1" id="KW-0812">Transmembrane</keyword>
<keyword evidence="1" id="KW-1133">Transmembrane helix</keyword>
<evidence type="ECO:0000256" key="1">
    <source>
        <dbReference type="SAM" id="Phobius"/>
    </source>
</evidence>
<dbReference type="AlphaFoldDB" id="A0A173U8U3"/>
<accession>A0A173U8U3</accession>
<dbReference type="RefSeq" id="WP_055259519.1">
    <property type="nucleotide sequence ID" value="NZ_CYXT01000023.1"/>
</dbReference>
<feature type="transmembrane region" description="Helical" evidence="1">
    <location>
        <begin position="44"/>
        <end position="63"/>
    </location>
</feature>
<keyword evidence="1" id="KW-0472">Membrane</keyword>
<sequence>MYMRNEIKNEEEQKLWKETIMSGTILWIILVVLLATGSKNHFELIIMTSFNAMIIALGCGFYMQKESLLGCMIQMFSVFSSFYFCFF</sequence>
<protein>
    <submittedName>
        <fullName evidence="2">Uncharacterized protein</fullName>
    </submittedName>
</protein>
<evidence type="ECO:0000313" key="3">
    <source>
        <dbReference type="Proteomes" id="UP000095598"/>
    </source>
</evidence>
<proteinExistence type="predicted"/>
<organism evidence="2 3">
    <name type="scientific">Anaerostipes hadrus</name>
    <dbReference type="NCBI Taxonomy" id="649756"/>
    <lineage>
        <taxon>Bacteria</taxon>
        <taxon>Bacillati</taxon>
        <taxon>Bacillota</taxon>
        <taxon>Clostridia</taxon>
        <taxon>Lachnospirales</taxon>
        <taxon>Lachnospiraceae</taxon>
        <taxon>Anaerostipes</taxon>
    </lineage>
</organism>
<evidence type="ECO:0000313" key="2">
    <source>
        <dbReference type="EMBL" id="CUN11179.1"/>
    </source>
</evidence>
<reference evidence="2 3" key="1">
    <citation type="submission" date="2015-09" db="EMBL/GenBank/DDBJ databases">
        <authorList>
            <consortium name="Pathogen Informatics"/>
        </authorList>
    </citation>
    <scope>NUCLEOTIDE SEQUENCE [LARGE SCALE GENOMIC DNA]</scope>
    <source>
        <strain evidence="2 3">2789STDY5608868</strain>
    </source>
</reference>
<feature type="transmembrane region" description="Helical" evidence="1">
    <location>
        <begin position="68"/>
        <end position="86"/>
    </location>
</feature>